<dbReference type="GO" id="GO:0008967">
    <property type="term" value="F:phosphoglycolate phosphatase activity"/>
    <property type="evidence" value="ECO:0007669"/>
    <property type="project" value="UniProtKB-EC"/>
</dbReference>
<dbReference type="NCBIfam" id="TIGR01549">
    <property type="entry name" value="HAD-SF-IA-v1"/>
    <property type="match status" value="1"/>
</dbReference>
<dbReference type="EMBL" id="JYGM01000001">
    <property type="protein sequence ID" value="KJQ65102.1"/>
    <property type="molecule type" value="Genomic_DNA"/>
</dbReference>
<dbReference type="EC" id="3.1.3.18" evidence="1"/>
<dbReference type="PANTHER" id="PTHR43434">
    <property type="entry name" value="PHOSPHOGLYCOLATE PHOSPHATASE"/>
    <property type="match status" value="1"/>
</dbReference>
<dbReference type="InterPro" id="IPR023198">
    <property type="entry name" value="PGP-like_dom2"/>
</dbReference>
<protein>
    <submittedName>
        <fullName evidence="1">Phosphoglycolate phosphatase</fullName>
        <ecNumber evidence="1">3.1.3.18</ecNumber>
    </submittedName>
</protein>
<dbReference type="AlphaFoldDB" id="A0A0F2D229"/>
<dbReference type="PANTHER" id="PTHR43434:SF25">
    <property type="entry name" value="PHOSPHOGLYCOLATE PHOSPHATASE"/>
    <property type="match status" value="1"/>
</dbReference>
<proteinExistence type="predicted"/>
<dbReference type="InterPro" id="IPR050155">
    <property type="entry name" value="HAD-like_hydrolase_sf"/>
</dbReference>
<dbReference type="Gene3D" id="3.40.50.1000">
    <property type="entry name" value="HAD superfamily/HAD-like"/>
    <property type="match status" value="1"/>
</dbReference>
<dbReference type="SFLD" id="SFLDS00003">
    <property type="entry name" value="Haloacid_Dehalogenase"/>
    <property type="match status" value="1"/>
</dbReference>
<dbReference type="InterPro" id="IPR036412">
    <property type="entry name" value="HAD-like_sf"/>
</dbReference>
<gene>
    <name evidence="1" type="primary">gph_1</name>
    <name evidence="1" type="ORF">TZ87_00227</name>
</gene>
<dbReference type="Pfam" id="PF13419">
    <property type="entry name" value="HAD_2"/>
    <property type="match status" value="1"/>
</dbReference>
<name>A0A0F2D229_STROR</name>
<dbReference type="PATRIC" id="fig|28037.209.peg.226"/>
<dbReference type="GO" id="GO:0006281">
    <property type="term" value="P:DNA repair"/>
    <property type="evidence" value="ECO:0007669"/>
    <property type="project" value="TreeGrafter"/>
</dbReference>
<organism evidence="1 2">
    <name type="scientific">Streptococcus oralis subsp. oralis</name>
    <dbReference type="NCBI Taxonomy" id="1891914"/>
    <lineage>
        <taxon>Bacteria</taxon>
        <taxon>Bacillati</taxon>
        <taxon>Bacillota</taxon>
        <taxon>Bacilli</taxon>
        <taxon>Lactobacillales</taxon>
        <taxon>Streptococcaceae</taxon>
        <taxon>Streptococcus</taxon>
    </lineage>
</organism>
<dbReference type="InterPro" id="IPR041492">
    <property type="entry name" value="HAD_2"/>
</dbReference>
<dbReference type="SFLD" id="SFLDG01129">
    <property type="entry name" value="C1.5:_HAD__Beta-PGM__Phosphata"/>
    <property type="match status" value="1"/>
</dbReference>
<dbReference type="Gene3D" id="1.10.150.240">
    <property type="entry name" value="Putative phosphatase, domain 2"/>
    <property type="match status" value="1"/>
</dbReference>
<accession>A0A0F2D229</accession>
<dbReference type="SUPFAM" id="SSF56784">
    <property type="entry name" value="HAD-like"/>
    <property type="match status" value="1"/>
</dbReference>
<dbReference type="InterPro" id="IPR006439">
    <property type="entry name" value="HAD-SF_hydro_IA"/>
</dbReference>
<dbReference type="GO" id="GO:0005829">
    <property type="term" value="C:cytosol"/>
    <property type="evidence" value="ECO:0007669"/>
    <property type="project" value="TreeGrafter"/>
</dbReference>
<reference evidence="1 2" key="1">
    <citation type="submission" date="2015-02" db="EMBL/GenBank/DDBJ databases">
        <title>Evolution of amylase-binding proteins of oral streptococcal species.</title>
        <authorList>
            <person name="Haase E.M."/>
        </authorList>
    </citation>
    <scope>NUCLEOTIDE SEQUENCE [LARGE SCALE GENOMIC DNA]</scope>
    <source>
        <strain evidence="1 2">COL85/1862</strain>
    </source>
</reference>
<evidence type="ECO:0000313" key="1">
    <source>
        <dbReference type="EMBL" id="KJQ65102.1"/>
    </source>
</evidence>
<dbReference type="OrthoDB" id="9807630at2"/>
<sequence length="193" mass="21942">MKGMKYHDYIWDLGGTLLDNYETSTEAFVETLAQYGIEQEHDCVYQALKVSTAFAIEKFAPDIENFLENYKENEARELEHPVLFEGIPELLKDISDKGGRHFLVSHRNDQVLELLAKTRIANYFTEVVTASSGFKRKPDPESMIYLRDKYHITSGLVIGDRNIDVKAGKAAGLDAYLFNNVNNVATLRQAIDM</sequence>
<keyword evidence="1" id="KW-0378">Hydrolase</keyword>
<comment type="caution">
    <text evidence="1">The sequence shown here is derived from an EMBL/GenBank/DDBJ whole genome shotgun (WGS) entry which is preliminary data.</text>
</comment>
<dbReference type="Proteomes" id="UP000033657">
    <property type="component" value="Unassembled WGS sequence"/>
</dbReference>
<evidence type="ECO:0000313" key="2">
    <source>
        <dbReference type="Proteomes" id="UP000033657"/>
    </source>
</evidence>
<dbReference type="InterPro" id="IPR023214">
    <property type="entry name" value="HAD_sf"/>
</dbReference>